<dbReference type="GO" id="GO:0001671">
    <property type="term" value="F:ATPase activator activity"/>
    <property type="evidence" value="ECO:0007669"/>
    <property type="project" value="InterPro"/>
</dbReference>
<evidence type="ECO:0000256" key="1">
    <source>
        <dbReference type="ARBA" id="ARBA00004123"/>
    </source>
</evidence>
<dbReference type="OMA" id="KGFIIIE"/>
<protein>
    <recommendedName>
        <fullName evidence="8">RNA polymerase II transcription factor B subunit 2</fullName>
    </recommendedName>
</protein>
<dbReference type="GO" id="GO:0006289">
    <property type="term" value="P:nucleotide-excision repair"/>
    <property type="evidence" value="ECO:0000318"/>
    <property type="project" value="GO_Central"/>
</dbReference>
<dbReference type="GO" id="GO:0005675">
    <property type="term" value="C:transcription factor TFIIH holo complex"/>
    <property type="evidence" value="ECO:0000318"/>
    <property type="project" value="GO_Central"/>
</dbReference>
<dbReference type="InterPro" id="IPR040662">
    <property type="entry name" value="Tfb2_C"/>
</dbReference>
<evidence type="ECO:0000256" key="4">
    <source>
        <dbReference type="ARBA" id="ARBA00023015"/>
    </source>
</evidence>
<evidence type="ECO:0000256" key="8">
    <source>
        <dbReference type="RuleBase" id="RU364024"/>
    </source>
</evidence>
<dbReference type="InterPro" id="IPR004598">
    <property type="entry name" value="TFIIH_p52/Tfb2"/>
</dbReference>
<comment type="similarity">
    <text evidence="2 8">Belongs to the TFB2 family.</text>
</comment>
<feature type="domain" description="Transcription factor Tfb2 C-terminal" evidence="9">
    <location>
        <begin position="382"/>
        <end position="449"/>
    </location>
</feature>
<dbReference type="NCBIfam" id="TIGR00625">
    <property type="entry name" value="tfb2"/>
    <property type="match status" value="1"/>
</dbReference>
<dbReference type="Pfam" id="PF03849">
    <property type="entry name" value="Tfb2"/>
    <property type="match status" value="1"/>
</dbReference>
<dbReference type="PANTHER" id="PTHR13152:SF0">
    <property type="entry name" value="GENERAL TRANSCRIPTION FACTOR IIH SUBUNIT 4"/>
    <property type="match status" value="1"/>
</dbReference>
<dbReference type="EMBL" id="DF237198">
    <property type="protein sequence ID" value="GAQ85685.1"/>
    <property type="molecule type" value="Genomic_DNA"/>
</dbReference>
<dbReference type="STRING" id="105231.A0A1Y1I418"/>
<evidence type="ECO:0000256" key="2">
    <source>
        <dbReference type="ARBA" id="ARBA00007132"/>
    </source>
</evidence>
<gene>
    <name evidence="10" type="ORF">KFL_002490030</name>
</gene>
<evidence type="ECO:0000313" key="10">
    <source>
        <dbReference type="EMBL" id="GAQ85685.1"/>
    </source>
</evidence>
<keyword evidence="5 8" id="KW-0804">Transcription</keyword>
<evidence type="ECO:0000313" key="11">
    <source>
        <dbReference type="Proteomes" id="UP000054558"/>
    </source>
</evidence>
<reference evidence="10 11" key="1">
    <citation type="journal article" date="2014" name="Nat. Commun.">
        <title>Klebsormidium flaccidum genome reveals primary factors for plant terrestrial adaptation.</title>
        <authorList>
            <person name="Hori K."/>
            <person name="Maruyama F."/>
            <person name="Fujisawa T."/>
            <person name="Togashi T."/>
            <person name="Yamamoto N."/>
            <person name="Seo M."/>
            <person name="Sato S."/>
            <person name="Yamada T."/>
            <person name="Mori H."/>
            <person name="Tajima N."/>
            <person name="Moriyama T."/>
            <person name="Ikeuchi M."/>
            <person name="Watanabe M."/>
            <person name="Wada H."/>
            <person name="Kobayashi K."/>
            <person name="Saito M."/>
            <person name="Masuda T."/>
            <person name="Sasaki-Sekimoto Y."/>
            <person name="Mashiguchi K."/>
            <person name="Awai K."/>
            <person name="Shimojima M."/>
            <person name="Masuda S."/>
            <person name="Iwai M."/>
            <person name="Nobusawa T."/>
            <person name="Narise T."/>
            <person name="Kondo S."/>
            <person name="Saito H."/>
            <person name="Sato R."/>
            <person name="Murakawa M."/>
            <person name="Ihara Y."/>
            <person name="Oshima-Yamada Y."/>
            <person name="Ohtaka K."/>
            <person name="Satoh M."/>
            <person name="Sonobe K."/>
            <person name="Ishii M."/>
            <person name="Ohtani R."/>
            <person name="Kanamori-Sato M."/>
            <person name="Honoki R."/>
            <person name="Miyazaki D."/>
            <person name="Mochizuki H."/>
            <person name="Umetsu J."/>
            <person name="Higashi K."/>
            <person name="Shibata D."/>
            <person name="Kamiya Y."/>
            <person name="Sato N."/>
            <person name="Nakamura Y."/>
            <person name="Tabata S."/>
            <person name="Ida S."/>
            <person name="Kurokawa K."/>
            <person name="Ohta H."/>
        </authorList>
    </citation>
    <scope>NUCLEOTIDE SEQUENCE [LARGE SCALE GENOMIC DNA]</scope>
    <source>
        <strain evidence="10 11">NIES-2285</strain>
    </source>
</reference>
<organism evidence="10 11">
    <name type="scientific">Klebsormidium nitens</name>
    <name type="common">Green alga</name>
    <name type="synonym">Ulothrix nitens</name>
    <dbReference type="NCBI Taxonomy" id="105231"/>
    <lineage>
        <taxon>Eukaryota</taxon>
        <taxon>Viridiplantae</taxon>
        <taxon>Streptophyta</taxon>
        <taxon>Klebsormidiophyceae</taxon>
        <taxon>Klebsormidiales</taxon>
        <taxon>Klebsormidiaceae</taxon>
        <taxon>Klebsormidium</taxon>
    </lineage>
</organism>
<keyword evidence="3 8" id="KW-0227">DNA damage</keyword>
<accession>A0A1Y1I418</accession>
<dbReference type="GO" id="GO:0003690">
    <property type="term" value="F:double-stranded DNA binding"/>
    <property type="evidence" value="ECO:0000318"/>
    <property type="project" value="GO_Central"/>
</dbReference>
<dbReference type="Gene3D" id="3.30.70.2610">
    <property type="match status" value="1"/>
</dbReference>
<comment type="function">
    <text evidence="8">Component of the general transcription and DNA repair factor IIH (TFIIH) core complex which is involved in general and transcription-coupled nucleotide excision repair (NER) of damaged DNA.</text>
</comment>
<keyword evidence="11" id="KW-1185">Reference proteome</keyword>
<name>A0A1Y1I418_KLENI</name>
<comment type="subcellular location">
    <subcellularLocation>
        <location evidence="1 8">Nucleus</location>
    </subcellularLocation>
</comment>
<keyword evidence="6 8" id="KW-0234">DNA repair</keyword>
<dbReference type="Pfam" id="PF18307">
    <property type="entry name" value="Tfb2_C"/>
    <property type="match status" value="1"/>
</dbReference>
<evidence type="ECO:0000256" key="6">
    <source>
        <dbReference type="ARBA" id="ARBA00023204"/>
    </source>
</evidence>
<dbReference type="Proteomes" id="UP000054558">
    <property type="component" value="Unassembled WGS sequence"/>
</dbReference>
<evidence type="ECO:0000256" key="7">
    <source>
        <dbReference type="ARBA" id="ARBA00023242"/>
    </source>
</evidence>
<proteinExistence type="inferred from homology"/>
<dbReference type="OrthoDB" id="364513at2759"/>
<evidence type="ECO:0000256" key="5">
    <source>
        <dbReference type="ARBA" id="ARBA00023163"/>
    </source>
</evidence>
<dbReference type="AlphaFoldDB" id="A0A1Y1I418"/>
<evidence type="ECO:0000256" key="3">
    <source>
        <dbReference type="ARBA" id="ARBA00022763"/>
    </source>
</evidence>
<evidence type="ECO:0000259" key="9">
    <source>
        <dbReference type="Pfam" id="PF18307"/>
    </source>
</evidence>
<sequence length="454" mass="50958">MDFIRYLSELPPVKLDRLYESHFTCQAVLRSLPPIAKQYVLRLLFIEQPIAGETMRGWAKPEALGKHNAAMERLDQLRVLLETGGKSGKKDASYRLNPVFQQQLQRALSGAIGPPKDPLPPALASHKPSPADLNAYALKQWESLLLFLANAGAPGGERRGDQEPSKMIKGLLRRAGLMGTSDEGGVRISDEGFRFLLMDLYKQLWVVVREYVAEIEDQGLDGAQVTCFLMELGFYPLGEPHGVNRLSSLQKRVVEDLASVGLVYIQKAGGQSCFYPTRLASNLSASLSESSTWQPAEGFIIVETNFRTYGYTTSPLQIAILRLFTRIEYVLPNLVVGTITRESVNTAFSNGITADQIVAYLQQHAAPQIRQRVPVVPETVADQVRLWERDRNRVQQSRAVLYEEFPSQERFAAVVDYARQVGALLWQNPIERRFVASDGRHDDIRAFIRNQSRT</sequence>
<dbReference type="GO" id="GO:0000439">
    <property type="term" value="C:transcription factor TFIIH core complex"/>
    <property type="evidence" value="ECO:0000318"/>
    <property type="project" value="GO_Central"/>
</dbReference>
<keyword evidence="7 8" id="KW-0539">Nucleus</keyword>
<keyword evidence="4 8" id="KW-0805">Transcription regulation</keyword>
<dbReference type="PANTHER" id="PTHR13152">
    <property type="entry name" value="TFIIH, POLYPEPTIDE 4"/>
    <property type="match status" value="1"/>
</dbReference>